<feature type="domain" description="Periplasmic binding protein" evidence="5">
    <location>
        <begin position="42"/>
        <end position="296"/>
    </location>
</feature>
<evidence type="ECO:0000256" key="3">
    <source>
        <dbReference type="ARBA" id="ARBA00022729"/>
    </source>
</evidence>
<dbReference type="InterPro" id="IPR028082">
    <property type="entry name" value="Peripla_BP_I"/>
</dbReference>
<dbReference type="CDD" id="cd19971">
    <property type="entry name" value="PBP1_ABC_sugar_binding-like"/>
    <property type="match status" value="1"/>
</dbReference>
<keyword evidence="7" id="KW-1185">Reference proteome</keyword>
<feature type="signal peptide" evidence="4">
    <location>
        <begin position="1"/>
        <end position="19"/>
    </location>
</feature>
<dbReference type="PANTHER" id="PTHR46847:SF1">
    <property type="entry name" value="D-ALLOSE-BINDING PERIPLASMIC PROTEIN-RELATED"/>
    <property type="match status" value="1"/>
</dbReference>
<dbReference type="OrthoDB" id="9814427at2"/>
<dbReference type="GO" id="GO:0030246">
    <property type="term" value="F:carbohydrate binding"/>
    <property type="evidence" value="ECO:0007669"/>
    <property type="project" value="UniProtKB-ARBA"/>
</dbReference>
<evidence type="ECO:0000313" key="6">
    <source>
        <dbReference type="EMBL" id="VBB09703.1"/>
    </source>
</evidence>
<organism evidence="6 7">
    <name type="scientific">Lucifera butyrica</name>
    <dbReference type="NCBI Taxonomy" id="1351585"/>
    <lineage>
        <taxon>Bacteria</taxon>
        <taxon>Bacillati</taxon>
        <taxon>Bacillota</taxon>
        <taxon>Negativicutes</taxon>
        <taxon>Veillonellales</taxon>
        <taxon>Veillonellaceae</taxon>
        <taxon>Lucifera</taxon>
    </lineage>
</organism>
<dbReference type="AlphaFoldDB" id="A0A498RHW5"/>
<dbReference type="InterPro" id="IPR025997">
    <property type="entry name" value="SBP_2_dom"/>
</dbReference>
<feature type="chain" id="PRO_5038666268" description="Periplasmic binding protein domain-containing protein" evidence="4">
    <location>
        <begin position="20"/>
        <end position="322"/>
    </location>
</feature>
<accession>A0A498RHW5</accession>
<evidence type="ECO:0000256" key="4">
    <source>
        <dbReference type="SAM" id="SignalP"/>
    </source>
</evidence>
<dbReference type="Gene3D" id="3.40.50.2300">
    <property type="match status" value="2"/>
</dbReference>
<dbReference type="PANTHER" id="PTHR46847">
    <property type="entry name" value="D-ALLOSE-BINDING PERIPLASMIC PROTEIN-RELATED"/>
    <property type="match status" value="1"/>
</dbReference>
<dbReference type="RefSeq" id="WP_122630498.1">
    <property type="nucleotide sequence ID" value="NZ_UPPP01000133.1"/>
</dbReference>
<keyword evidence="3 4" id="KW-0732">Signal</keyword>
<comment type="subcellular location">
    <subcellularLocation>
        <location evidence="1">Cell envelope</location>
    </subcellularLocation>
</comment>
<protein>
    <recommendedName>
        <fullName evidence="5">Periplasmic binding protein domain-containing protein</fullName>
    </recommendedName>
</protein>
<dbReference type="Pfam" id="PF13407">
    <property type="entry name" value="Peripla_BP_4"/>
    <property type="match status" value="1"/>
</dbReference>
<evidence type="ECO:0000259" key="5">
    <source>
        <dbReference type="Pfam" id="PF13407"/>
    </source>
</evidence>
<comment type="similarity">
    <text evidence="2">Belongs to the bacterial solute-binding protein 2 family.</text>
</comment>
<proteinExistence type="inferred from homology"/>
<evidence type="ECO:0000313" key="7">
    <source>
        <dbReference type="Proteomes" id="UP000277811"/>
    </source>
</evidence>
<name>A0A498RHW5_9FIRM</name>
<dbReference type="GO" id="GO:0030313">
    <property type="term" value="C:cell envelope"/>
    <property type="evidence" value="ECO:0007669"/>
    <property type="project" value="UniProtKB-SubCell"/>
</dbReference>
<dbReference type="Proteomes" id="UP000277811">
    <property type="component" value="Unassembled WGS sequence"/>
</dbReference>
<dbReference type="PROSITE" id="PS51257">
    <property type="entry name" value="PROKAR_LIPOPROTEIN"/>
    <property type="match status" value="1"/>
</dbReference>
<gene>
    <name evidence="6" type="ORF">LUCI_5001</name>
</gene>
<evidence type="ECO:0000256" key="1">
    <source>
        <dbReference type="ARBA" id="ARBA00004196"/>
    </source>
</evidence>
<evidence type="ECO:0000256" key="2">
    <source>
        <dbReference type="ARBA" id="ARBA00007639"/>
    </source>
</evidence>
<sequence length="322" mass="34506">MKKIVSILFVVLLSVSLLAGCAGSKPSDTAAKPDGAAKKLKFGYTCMTMNNPFFITLEKSIRDEVEKNGGTLVTLDPQLDTQKQIAQVEDMIAQKVDLIFLNPVDWKGIKPALDAAQKAGIPVVNFDAQVFDKDLVNSIVASDNFNAGKVCGEDLAKRMPDGGKIAIIDSPTMKSVIDRIDGFMAGLGDKKDKFTVVAQQDGKGQLEVSMPIAEAILQAHPDVKAFMGGNDPTALGIIAALKTANKKGILVYGVDGAPEAKAAIKDGDMTATGAQSPINIGKESYKIAMQILKNEKYEKYVPVKTELINADNVDKFGVKDWQ</sequence>
<dbReference type="SUPFAM" id="SSF53822">
    <property type="entry name" value="Periplasmic binding protein-like I"/>
    <property type="match status" value="1"/>
</dbReference>
<dbReference type="EMBL" id="UPPP01000133">
    <property type="protein sequence ID" value="VBB09703.1"/>
    <property type="molecule type" value="Genomic_DNA"/>
</dbReference>
<reference evidence="6 7" key="1">
    <citation type="submission" date="2018-06" db="EMBL/GenBank/DDBJ databases">
        <authorList>
            <person name="Strepis N."/>
        </authorList>
    </citation>
    <scope>NUCLEOTIDE SEQUENCE [LARGE SCALE GENOMIC DNA]</scope>
    <source>
        <strain evidence="6">LUCI</strain>
    </source>
</reference>